<reference evidence="2" key="1">
    <citation type="journal article" date="2011" name="Proc. Natl. Acad. Sci. U.S.A.">
        <title>Genomic insights into the physiology and ecology of the marine filamentous cyanobacterium Lyngbya majuscula.</title>
        <authorList>
            <person name="Jones A.C."/>
            <person name="Monroe E.A."/>
            <person name="Podell S."/>
            <person name="Hess W.R."/>
            <person name="Klages S."/>
            <person name="Esquenazi E."/>
            <person name="Niessen S."/>
            <person name="Hoover H."/>
            <person name="Rothmann M."/>
            <person name="Lasken R.S."/>
            <person name="Yates J.R.III."/>
            <person name="Reinhardt R."/>
            <person name="Kube M."/>
            <person name="Burkart M.D."/>
            <person name="Allen E.E."/>
            <person name="Dorrestein P.C."/>
            <person name="Gerwick W.H."/>
            <person name="Gerwick L."/>
        </authorList>
    </citation>
    <scope>NUCLEOTIDE SEQUENCE [LARGE SCALE GENOMIC DNA]</scope>
    <source>
        <strain evidence="2">3L</strain>
    </source>
</reference>
<evidence type="ECO:0000313" key="1">
    <source>
        <dbReference type="EMBL" id="EGJ31097.1"/>
    </source>
</evidence>
<protein>
    <submittedName>
        <fullName evidence="1">Uncharacterized protein</fullName>
    </submittedName>
</protein>
<dbReference type="EMBL" id="GL890942">
    <property type="protein sequence ID" value="EGJ31097.1"/>
    <property type="molecule type" value="Genomic_DNA"/>
</dbReference>
<sequence>MKARSLVSIQPSAVSRQLSAVSLFYSKAIVIVGWANDRIPDYMVIGYEFAHPTTPLFHYLVLHQDIEVVIVGWANRPDSRSCCQRVSICPPYAY</sequence>
<accession>F4XWB2</accession>
<proteinExistence type="predicted"/>
<gene>
    <name evidence="1" type="ORF">LYNGBM3L_43030</name>
</gene>
<dbReference type="RefSeq" id="WP_008187592.1">
    <property type="nucleotide sequence ID" value="NZ_GL890942.1"/>
</dbReference>
<keyword evidence="2" id="KW-1185">Reference proteome</keyword>
<dbReference type="AlphaFoldDB" id="F4XWB2"/>
<name>F4XWB2_9CYAN</name>
<dbReference type="Proteomes" id="UP000003959">
    <property type="component" value="Unassembled WGS sequence"/>
</dbReference>
<evidence type="ECO:0000313" key="2">
    <source>
        <dbReference type="Proteomes" id="UP000003959"/>
    </source>
</evidence>
<dbReference type="HOGENOM" id="CLU_2382965_0_0_3"/>
<organism evidence="1 2">
    <name type="scientific">Moorena producens 3L</name>
    <dbReference type="NCBI Taxonomy" id="489825"/>
    <lineage>
        <taxon>Bacteria</taxon>
        <taxon>Bacillati</taxon>
        <taxon>Cyanobacteriota</taxon>
        <taxon>Cyanophyceae</taxon>
        <taxon>Coleofasciculales</taxon>
        <taxon>Coleofasciculaceae</taxon>
        <taxon>Moorena</taxon>
    </lineage>
</organism>